<keyword evidence="3" id="KW-1185">Reference proteome</keyword>
<reference evidence="3" key="1">
    <citation type="submission" date="2016-10" db="EMBL/GenBank/DDBJ databases">
        <authorList>
            <person name="Varghese N."/>
            <person name="Submissions S."/>
        </authorList>
    </citation>
    <scope>NUCLEOTIDE SEQUENCE [LARGE SCALE GENOMIC DNA]</scope>
    <source>
        <strain evidence="3">DSM 25055</strain>
    </source>
</reference>
<name>A0A1H9A9P9_9EURY</name>
<proteinExistence type="predicted"/>
<accession>A0A1H9A9P9</accession>
<gene>
    <name evidence="2" type="ORF">SAMN04489841_0390</name>
</gene>
<feature type="region of interest" description="Disordered" evidence="1">
    <location>
        <begin position="1"/>
        <end position="56"/>
    </location>
</feature>
<sequence>MEGSSLTIRYATGGGQHPDEPVERSPTGTRPTETCAVGSRRIGTDALPAETADEER</sequence>
<organism evidence="2 3">
    <name type="scientific">Natrinema salaciae</name>
    <dbReference type="NCBI Taxonomy" id="1186196"/>
    <lineage>
        <taxon>Archaea</taxon>
        <taxon>Methanobacteriati</taxon>
        <taxon>Methanobacteriota</taxon>
        <taxon>Stenosarchaea group</taxon>
        <taxon>Halobacteria</taxon>
        <taxon>Halobacteriales</taxon>
        <taxon>Natrialbaceae</taxon>
        <taxon>Natrinema</taxon>
    </lineage>
</organism>
<evidence type="ECO:0000313" key="3">
    <source>
        <dbReference type="Proteomes" id="UP000199114"/>
    </source>
</evidence>
<dbReference type="Proteomes" id="UP000199114">
    <property type="component" value="Unassembled WGS sequence"/>
</dbReference>
<evidence type="ECO:0000256" key="1">
    <source>
        <dbReference type="SAM" id="MobiDB-lite"/>
    </source>
</evidence>
<dbReference type="STRING" id="1186196.SAMN04489841_0390"/>
<dbReference type="EMBL" id="FOFD01000001">
    <property type="protein sequence ID" value="SEP73404.1"/>
    <property type="molecule type" value="Genomic_DNA"/>
</dbReference>
<protein>
    <submittedName>
        <fullName evidence="2">Uncharacterized protein</fullName>
    </submittedName>
</protein>
<dbReference type="AlphaFoldDB" id="A0A1H9A9P9"/>
<evidence type="ECO:0000313" key="2">
    <source>
        <dbReference type="EMBL" id="SEP73404.1"/>
    </source>
</evidence>